<evidence type="ECO:0000256" key="1">
    <source>
        <dbReference type="ARBA" id="ARBA00022553"/>
    </source>
</evidence>
<dbReference type="Pfam" id="PF00072">
    <property type="entry name" value="Response_reg"/>
    <property type="match status" value="1"/>
</dbReference>
<evidence type="ECO:0000256" key="2">
    <source>
        <dbReference type="PROSITE-ProRule" id="PRU00169"/>
    </source>
</evidence>
<organism evidence="4 5">
    <name type="scientific">Iodobacter violaceini</name>
    <dbReference type="NCBI Taxonomy" id="3044271"/>
    <lineage>
        <taxon>Bacteria</taxon>
        <taxon>Pseudomonadati</taxon>
        <taxon>Pseudomonadota</taxon>
        <taxon>Betaproteobacteria</taxon>
        <taxon>Neisseriales</taxon>
        <taxon>Chitinibacteraceae</taxon>
        <taxon>Iodobacter</taxon>
    </lineage>
</organism>
<reference evidence="4 5" key="1">
    <citation type="submission" date="2020-03" db="EMBL/GenBank/DDBJ databases">
        <title>Draft genome sequence of environmentally isolated violet-colored cultures.</title>
        <authorList>
            <person name="Wilson H.S."/>
        </authorList>
    </citation>
    <scope>NUCLEOTIDE SEQUENCE [LARGE SCALE GENOMIC DNA]</scope>
    <source>
        <strain evidence="4 5">HSC-16F04</strain>
    </source>
</reference>
<name>A0ABX0KZ77_9NEIS</name>
<dbReference type="EMBL" id="JAAOLX010000009">
    <property type="protein sequence ID" value="NHQ87772.1"/>
    <property type="molecule type" value="Genomic_DNA"/>
</dbReference>
<dbReference type="InterPro" id="IPR001789">
    <property type="entry name" value="Sig_transdc_resp-reg_receiver"/>
</dbReference>
<gene>
    <name evidence="4" type="ORF">HA050_16790</name>
</gene>
<dbReference type="PANTHER" id="PTHR44591:SF3">
    <property type="entry name" value="RESPONSE REGULATORY DOMAIN-CONTAINING PROTEIN"/>
    <property type="match status" value="1"/>
</dbReference>
<proteinExistence type="predicted"/>
<dbReference type="SMART" id="SM00448">
    <property type="entry name" value="REC"/>
    <property type="match status" value="1"/>
</dbReference>
<dbReference type="RefSeq" id="WP_166828672.1">
    <property type="nucleotide sequence ID" value="NZ_JAAOLX010000009.1"/>
</dbReference>
<dbReference type="PROSITE" id="PS50110">
    <property type="entry name" value="RESPONSE_REGULATORY"/>
    <property type="match status" value="1"/>
</dbReference>
<dbReference type="Gene3D" id="3.40.50.2300">
    <property type="match status" value="1"/>
</dbReference>
<dbReference type="PANTHER" id="PTHR44591">
    <property type="entry name" value="STRESS RESPONSE REGULATOR PROTEIN 1"/>
    <property type="match status" value="1"/>
</dbReference>
<protein>
    <submittedName>
        <fullName evidence="4">Response regulator</fullName>
    </submittedName>
</protein>
<evidence type="ECO:0000259" key="3">
    <source>
        <dbReference type="PROSITE" id="PS50110"/>
    </source>
</evidence>
<keyword evidence="1 2" id="KW-0597">Phosphoprotein</keyword>
<dbReference type="InterPro" id="IPR011006">
    <property type="entry name" value="CheY-like_superfamily"/>
</dbReference>
<evidence type="ECO:0000313" key="4">
    <source>
        <dbReference type="EMBL" id="NHQ87772.1"/>
    </source>
</evidence>
<dbReference type="InterPro" id="IPR050595">
    <property type="entry name" value="Bact_response_regulator"/>
</dbReference>
<feature type="domain" description="Response regulatory" evidence="3">
    <location>
        <begin position="8"/>
        <end position="123"/>
    </location>
</feature>
<sequence length="129" mass="14180">MLDQPPSTLLIIDDSATNLTMLSSLLQDQYKVKVAINGEKGLRLAKASPPDLILLDIMMPVMDGFEVCIQLKNNPGTAHIPIIFLSGKNEIRDEEKCRQLGAAGYIVKPIDPDKLLLSIQQQLLKKQGA</sequence>
<feature type="modified residue" description="4-aspartylphosphate" evidence="2">
    <location>
        <position position="56"/>
    </location>
</feature>
<accession>A0ABX0KZ77</accession>
<keyword evidence="5" id="KW-1185">Reference proteome</keyword>
<dbReference type="SUPFAM" id="SSF52172">
    <property type="entry name" value="CheY-like"/>
    <property type="match status" value="1"/>
</dbReference>
<dbReference type="Proteomes" id="UP000712570">
    <property type="component" value="Unassembled WGS sequence"/>
</dbReference>
<evidence type="ECO:0000313" key="5">
    <source>
        <dbReference type="Proteomes" id="UP000712570"/>
    </source>
</evidence>
<comment type="caution">
    <text evidence="4">The sequence shown here is derived from an EMBL/GenBank/DDBJ whole genome shotgun (WGS) entry which is preliminary data.</text>
</comment>